<dbReference type="Proteomes" id="UP000256661">
    <property type="component" value="Unassembled WGS sequence"/>
</dbReference>
<evidence type="ECO:0000313" key="1">
    <source>
        <dbReference type="EMBL" id="REE98743.1"/>
    </source>
</evidence>
<dbReference type="AlphaFoldDB" id="A0A3D9SXG7"/>
<dbReference type="RefSeq" id="WP_116024159.1">
    <property type="nucleotide sequence ID" value="NZ_QTTT01000001.1"/>
</dbReference>
<name>A0A3D9SXG7_9ACTN</name>
<reference evidence="1 2" key="1">
    <citation type="submission" date="2018-08" db="EMBL/GenBank/DDBJ databases">
        <title>Sequencing the genomes of 1000 actinobacteria strains.</title>
        <authorList>
            <person name="Klenk H.-P."/>
        </authorList>
    </citation>
    <scope>NUCLEOTIDE SEQUENCE [LARGE SCALE GENOMIC DNA]</scope>
    <source>
        <strain evidence="1 2">DSM 43927</strain>
    </source>
</reference>
<protein>
    <submittedName>
        <fullName evidence="1">Uncharacterized protein</fullName>
    </submittedName>
</protein>
<keyword evidence="2" id="KW-1185">Reference proteome</keyword>
<evidence type="ECO:0000313" key="2">
    <source>
        <dbReference type="Proteomes" id="UP000256661"/>
    </source>
</evidence>
<comment type="caution">
    <text evidence="1">The sequence shown here is derived from an EMBL/GenBank/DDBJ whole genome shotgun (WGS) entry which is preliminary data.</text>
</comment>
<dbReference type="OrthoDB" id="3575180at2"/>
<sequence length="145" mass="16356">MDLNGIREVRAWIAEVGPFDLRTFMLSNVSIAEAGAVAMLVLPRFIEYRGCVLLDFTFDEAGVDLWLERLQGERKAVEAMVNHVHLWDFFAPRAEAENEVLKDLGRRMVASWEAMALLQFPQKSFTVKFDDGSNDYGPTLAISTA</sequence>
<accession>A0A3D9SXG7</accession>
<dbReference type="EMBL" id="QTTT01000001">
    <property type="protein sequence ID" value="REE98743.1"/>
    <property type="molecule type" value="Genomic_DNA"/>
</dbReference>
<organism evidence="1 2">
    <name type="scientific">Thermomonospora umbrina</name>
    <dbReference type="NCBI Taxonomy" id="111806"/>
    <lineage>
        <taxon>Bacteria</taxon>
        <taxon>Bacillati</taxon>
        <taxon>Actinomycetota</taxon>
        <taxon>Actinomycetes</taxon>
        <taxon>Streptosporangiales</taxon>
        <taxon>Thermomonosporaceae</taxon>
        <taxon>Thermomonospora</taxon>
    </lineage>
</organism>
<gene>
    <name evidence="1" type="ORF">DFJ69_4238</name>
</gene>
<proteinExistence type="predicted"/>